<evidence type="ECO:0000313" key="2">
    <source>
        <dbReference type="EMBL" id="TFK87370.1"/>
    </source>
</evidence>
<dbReference type="AlphaFoldDB" id="A0A5C3PGP2"/>
<sequence>MSTNLVRGRAGTPRSWSSSSREDVSSRSLEHDSDIGGEIAERSGECSDIDREEIYSENFSYETIENEAASRIAVRTNYRTGEAAFFLRMLLTVALNEPDPDGPRWQWVLQSSGMGKSRLMHDVSDGHVVVHIKLREGMDDAVPCDTELADWLLQDSIPYRFIRLHYLAFYTAIWEETCAILSDPRGYLQDRISCTEVTKEYEFENDPAGIFRVLMATAPSGSLRQEFFRKVIRRAQKLYQEDIEALQPEKAESTEVLTVSDSPICRQRAIQAGRAWEFDKFTLPPLIIAFDDGEELLRWREAQPGDEHTMFCRALHLQAVLGEFRSCRILGLVLSSLATIPVDSATRPRTIPFHHLRFDLLAPDDLAIPSASLTVWQVSSWEHICLLGRPLWGALHASGMGYDALLQRAKTMLWGEDFAGARVDAAVLVNVEQCMSVMSRRVSLAIAPPYTHNLGNLEATFVERHGGVCLEVHPQTRTIKMCTPSEPMLALAAASIVHDHGLDSSLALLRTLRSLLSARSDATTLAAESIILDSLLHASRRQPPCGRSDSRFVPPVVSVVNFFKSLLTHPEGVFEAGPSEVGVTSPPRGTFLNEFSDTYIYLTHFVMVTDPNKILTGDYVLRAMSRGAGIVVKHTDPPWSTSDSETHAAATIYIPFVRKPELSRQTLSLIAVRVTDAIPNFRATPLLHHNLVLREMEGRMLSIMGSSGSAAGDVHPPVIRVLMSFSDPRPSPGYQGVRLPADGPARTASRRAGETLLDVPVSVLTSYDIWCRGLSPALYSAVSEEQAQRYKLVLELQCGGSGGDITDPTKQGDPCTPFQPWIDPDVASINHVHTTGTRRSHEEGRWDLRVR</sequence>
<feature type="region of interest" description="Disordered" evidence="1">
    <location>
        <begin position="1"/>
        <end position="43"/>
    </location>
</feature>
<keyword evidence="3" id="KW-1185">Reference proteome</keyword>
<dbReference type="Proteomes" id="UP000308197">
    <property type="component" value="Unassembled WGS sequence"/>
</dbReference>
<accession>A0A5C3PGP2</accession>
<dbReference type="PANTHER" id="PTHR33266:SF1">
    <property type="entry name" value="F-BOX DOMAIN-CONTAINING PROTEIN"/>
    <property type="match status" value="1"/>
</dbReference>
<dbReference type="PANTHER" id="PTHR33266">
    <property type="entry name" value="CHROMOSOME 15, WHOLE GENOME SHOTGUN SEQUENCE"/>
    <property type="match status" value="1"/>
</dbReference>
<dbReference type="InParanoid" id="A0A5C3PGP2"/>
<name>A0A5C3PGP2_9APHY</name>
<proteinExistence type="predicted"/>
<feature type="compositionally biased region" description="Basic and acidic residues" evidence="1">
    <location>
        <begin position="20"/>
        <end position="43"/>
    </location>
</feature>
<gene>
    <name evidence="2" type="ORF">K466DRAFT_586416</name>
</gene>
<dbReference type="EMBL" id="ML211156">
    <property type="protein sequence ID" value="TFK87370.1"/>
    <property type="molecule type" value="Genomic_DNA"/>
</dbReference>
<organism evidence="2 3">
    <name type="scientific">Polyporus arcularius HHB13444</name>
    <dbReference type="NCBI Taxonomy" id="1314778"/>
    <lineage>
        <taxon>Eukaryota</taxon>
        <taxon>Fungi</taxon>
        <taxon>Dikarya</taxon>
        <taxon>Basidiomycota</taxon>
        <taxon>Agaricomycotina</taxon>
        <taxon>Agaricomycetes</taxon>
        <taxon>Polyporales</taxon>
        <taxon>Polyporaceae</taxon>
        <taxon>Polyporus</taxon>
    </lineage>
</organism>
<protein>
    <submittedName>
        <fullName evidence="2">Uncharacterized protein</fullName>
    </submittedName>
</protein>
<evidence type="ECO:0000313" key="3">
    <source>
        <dbReference type="Proteomes" id="UP000308197"/>
    </source>
</evidence>
<reference evidence="2 3" key="1">
    <citation type="journal article" date="2019" name="Nat. Ecol. Evol.">
        <title>Megaphylogeny resolves global patterns of mushroom evolution.</title>
        <authorList>
            <person name="Varga T."/>
            <person name="Krizsan K."/>
            <person name="Foldi C."/>
            <person name="Dima B."/>
            <person name="Sanchez-Garcia M."/>
            <person name="Sanchez-Ramirez S."/>
            <person name="Szollosi G.J."/>
            <person name="Szarkandi J.G."/>
            <person name="Papp V."/>
            <person name="Albert L."/>
            <person name="Andreopoulos W."/>
            <person name="Angelini C."/>
            <person name="Antonin V."/>
            <person name="Barry K.W."/>
            <person name="Bougher N.L."/>
            <person name="Buchanan P."/>
            <person name="Buyck B."/>
            <person name="Bense V."/>
            <person name="Catcheside P."/>
            <person name="Chovatia M."/>
            <person name="Cooper J."/>
            <person name="Damon W."/>
            <person name="Desjardin D."/>
            <person name="Finy P."/>
            <person name="Geml J."/>
            <person name="Haridas S."/>
            <person name="Hughes K."/>
            <person name="Justo A."/>
            <person name="Karasinski D."/>
            <person name="Kautmanova I."/>
            <person name="Kiss B."/>
            <person name="Kocsube S."/>
            <person name="Kotiranta H."/>
            <person name="LaButti K.M."/>
            <person name="Lechner B.E."/>
            <person name="Liimatainen K."/>
            <person name="Lipzen A."/>
            <person name="Lukacs Z."/>
            <person name="Mihaltcheva S."/>
            <person name="Morgado L.N."/>
            <person name="Niskanen T."/>
            <person name="Noordeloos M.E."/>
            <person name="Ohm R.A."/>
            <person name="Ortiz-Santana B."/>
            <person name="Ovrebo C."/>
            <person name="Racz N."/>
            <person name="Riley R."/>
            <person name="Savchenko A."/>
            <person name="Shiryaev A."/>
            <person name="Soop K."/>
            <person name="Spirin V."/>
            <person name="Szebenyi C."/>
            <person name="Tomsovsky M."/>
            <person name="Tulloss R.E."/>
            <person name="Uehling J."/>
            <person name="Grigoriev I.V."/>
            <person name="Vagvolgyi C."/>
            <person name="Papp T."/>
            <person name="Martin F.M."/>
            <person name="Miettinen O."/>
            <person name="Hibbett D.S."/>
            <person name="Nagy L.G."/>
        </authorList>
    </citation>
    <scope>NUCLEOTIDE SEQUENCE [LARGE SCALE GENOMIC DNA]</scope>
    <source>
        <strain evidence="2 3">HHB13444</strain>
    </source>
</reference>
<dbReference type="STRING" id="1314778.A0A5C3PGP2"/>
<evidence type="ECO:0000256" key="1">
    <source>
        <dbReference type="SAM" id="MobiDB-lite"/>
    </source>
</evidence>